<keyword evidence="1 5" id="KW-0560">Oxidoreductase</keyword>
<dbReference type="OrthoDB" id="9781543at2"/>
<dbReference type="PANTHER" id="PTHR43110">
    <property type="entry name" value="THIOL PEROXIDASE"/>
    <property type="match status" value="1"/>
</dbReference>
<dbReference type="RefSeq" id="WP_002557577.1">
    <property type="nucleotide sequence ID" value="NZ_CP007585.1"/>
</dbReference>
<evidence type="ECO:0000313" key="5">
    <source>
        <dbReference type="EMBL" id="AJC49671.1"/>
    </source>
</evidence>
<evidence type="ECO:0000256" key="1">
    <source>
        <dbReference type="ARBA" id="ARBA00022559"/>
    </source>
</evidence>
<dbReference type="InterPro" id="IPR036249">
    <property type="entry name" value="Thioredoxin-like_sf"/>
</dbReference>
<dbReference type="InterPro" id="IPR000866">
    <property type="entry name" value="AhpC/TSA"/>
</dbReference>
<dbReference type="InterPro" id="IPR050455">
    <property type="entry name" value="Tpx_Peroxidase_subfamily"/>
</dbReference>
<proteinExistence type="predicted"/>
<dbReference type="KEGG" id="mfq:MYF_00520"/>
<protein>
    <submittedName>
        <fullName evidence="5">Thiol peroxidase</fullName>
    </submittedName>
</protein>
<dbReference type="Proteomes" id="UP000031129">
    <property type="component" value="Chromosome"/>
</dbReference>
<dbReference type="SUPFAM" id="SSF52833">
    <property type="entry name" value="Thioredoxin-like"/>
    <property type="match status" value="1"/>
</dbReference>
<dbReference type="STRING" id="743971.MYF_00520"/>
<dbReference type="PANTHER" id="PTHR43110:SF1">
    <property type="entry name" value="THIOL PEROXIDASE"/>
    <property type="match status" value="1"/>
</dbReference>
<dbReference type="Pfam" id="PF00578">
    <property type="entry name" value="AhpC-TSA"/>
    <property type="match status" value="1"/>
</dbReference>
<keyword evidence="6" id="KW-1185">Reference proteome</keyword>
<dbReference type="Gene3D" id="3.40.30.10">
    <property type="entry name" value="Glutaredoxin"/>
    <property type="match status" value="1"/>
</dbReference>
<dbReference type="InterPro" id="IPR002065">
    <property type="entry name" value="TPX"/>
</dbReference>
<organism evidence="5 6">
    <name type="scientific">Mesomycoplasma flocculare ATCC 27399</name>
    <dbReference type="NCBI Taxonomy" id="743971"/>
    <lineage>
        <taxon>Bacteria</taxon>
        <taxon>Bacillati</taxon>
        <taxon>Mycoplasmatota</taxon>
        <taxon>Mycoplasmoidales</taxon>
        <taxon>Metamycoplasmataceae</taxon>
        <taxon>Mesomycoplasma</taxon>
    </lineage>
</organism>
<accession>A0A0A8EBY9</accession>
<dbReference type="GO" id="GO:0008379">
    <property type="term" value="F:thioredoxin peroxidase activity"/>
    <property type="evidence" value="ECO:0007669"/>
    <property type="project" value="InterPro"/>
</dbReference>
<sequence length="163" mass="18620">MRTKFKDKLYNLVSPLIEPGEKLEFSVSDTNFDVVEFNSFGKTTIISVFPSINTKICDFQTIAIRDLSRKYPQFRFISVSLDLPSAITQWKDANAADNLEIYSDYRLRSFGFATGFLIEDVFLLNRGYLIVDADGKVLVVESNSNVHDQIDFVKLEEKLVELS</sequence>
<dbReference type="HOGENOM" id="CLU_042529_12_0_14"/>
<feature type="domain" description="Alkyl hydroperoxide reductase subunit C/ Thiol specific antioxidant" evidence="4">
    <location>
        <begin position="24"/>
        <end position="137"/>
    </location>
</feature>
<keyword evidence="3" id="KW-0676">Redox-active center</keyword>
<evidence type="ECO:0000256" key="2">
    <source>
        <dbReference type="ARBA" id="ARBA00022862"/>
    </source>
</evidence>
<gene>
    <name evidence="5" type="primary">tpx</name>
    <name evidence="5" type="ORF">MYF_00520</name>
</gene>
<keyword evidence="2" id="KW-0049">Antioxidant</keyword>
<dbReference type="AlphaFoldDB" id="A0A0A8EBY9"/>
<dbReference type="EMBL" id="CP007585">
    <property type="protein sequence ID" value="AJC49671.1"/>
    <property type="molecule type" value="Genomic_DNA"/>
</dbReference>
<evidence type="ECO:0000259" key="4">
    <source>
        <dbReference type="Pfam" id="PF00578"/>
    </source>
</evidence>
<keyword evidence="1 5" id="KW-0575">Peroxidase</keyword>
<evidence type="ECO:0000256" key="3">
    <source>
        <dbReference type="ARBA" id="ARBA00023284"/>
    </source>
</evidence>
<name>A0A0A8EBY9_MESFC</name>
<evidence type="ECO:0000313" key="6">
    <source>
        <dbReference type="Proteomes" id="UP000031129"/>
    </source>
</evidence>
<dbReference type="CDD" id="cd03014">
    <property type="entry name" value="PRX_Atyp2cys"/>
    <property type="match status" value="1"/>
</dbReference>
<reference evidence="5 6" key="1">
    <citation type="journal article" date="2015" name="Genome Announc.">
        <title>Complete Genome Sequence of Mycoplasma flocculare Strain Ms42T (ATCC 27399T).</title>
        <authorList>
            <person name="Calcutt M.J."/>
            <person name="Foecking M.F."/>
            <person name="Heidari M.B."/>
            <person name="McIntosh M.A."/>
        </authorList>
    </citation>
    <scope>NUCLEOTIDE SEQUENCE [LARGE SCALE GENOMIC DNA]</scope>
    <source>
        <strain evidence="6">ATCC 27399</strain>
    </source>
</reference>